<feature type="compositionally biased region" description="Polar residues" evidence="5">
    <location>
        <begin position="30"/>
        <end position="41"/>
    </location>
</feature>
<keyword evidence="3 4" id="KW-0592">Phosphate transport</keyword>
<feature type="signal peptide" evidence="6">
    <location>
        <begin position="1"/>
        <end position="24"/>
    </location>
</feature>
<gene>
    <name evidence="8" type="primary">pstS</name>
    <name evidence="8" type="ORF">P7079_07135</name>
</gene>
<evidence type="ECO:0000256" key="2">
    <source>
        <dbReference type="ARBA" id="ARBA00022448"/>
    </source>
</evidence>
<feature type="domain" description="PBP" evidence="7">
    <location>
        <begin position="41"/>
        <end position="337"/>
    </location>
</feature>
<name>A0ABY8FY42_9ACTO</name>
<dbReference type="PANTHER" id="PTHR42996">
    <property type="entry name" value="PHOSPHATE-BINDING PROTEIN PSTS"/>
    <property type="match status" value="1"/>
</dbReference>
<accession>A0ABY8FY42</accession>
<reference evidence="8 9" key="1">
    <citation type="submission" date="2023-03" db="EMBL/GenBank/DDBJ databases">
        <title>Complete genome of Arcanobacterium canis strain DSM 25104 isolated in 2010 from a canine otitis externa in Germany.</title>
        <authorList>
            <person name="Borowiak M."/>
            <person name="Kreitlow A."/>
            <person name="Malorny B."/>
            <person name="Laemmler C."/>
            <person name="Prenger-Berninghoff E."/>
            <person name="Ploetz M."/>
            <person name="Abdulmawjood A."/>
        </authorList>
    </citation>
    <scope>NUCLEOTIDE SEQUENCE [LARGE SCALE GENOMIC DNA]</scope>
    <source>
        <strain evidence="8 9">DSM 25104</strain>
    </source>
</reference>
<dbReference type="Pfam" id="PF12849">
    <property type="entry name" value="PBP_like_2"/>
    <property type="match status" value="1"/>
</dbReference>
<evidence type="ECO:0000256" key="1">
    <source>
        <dbReference type="ARBA" id="ARBA00008725"/>
    </source>
</evidence>
<feature type="compositionally biased region" description="Polar residues" evidence="5">
    <location>
        <begin position="49"/>
        <end position="85"/>
    </location>
</feature>
<evidence type="ECO:0000256" key="3">
    <source>
        <dbReference type="ARBA" id="ARBA00022592"/>
    </source>
</evidence>
<dbReference type="InterPro" id="IPR050962">
    <property type="entry name" value="Phosphate-bind_PstS"/>
</dbReference>
<dbReference type="NCBIfam" id="TIGR00975">
    <property type="entry name" value="3a0107s03"/>
    <property type="match status" value="1"/>
</dbReference>
<keyword evidence="2 4" id="KW-0813">Transport</keyword>
<protein>
    <recommendedName>
        <fullName evidence="4">Phosphate-binding protein</fullName>
    </recommendedName>
</protein>
<feature type="chain" id="PRO_5045387280" description="Phosphate-binding protein" evidence="6">
    <location>
        <begin position="25"/>
        <end position="369"/>
    </location>
</feature>
<dbReference type="InterPro" id="IPR024370">
    <property type="entry name" value="PBP_domain"/>
</dbReference>
<dbReference type="InterPro" id="IPR005673">
    <property type="entry name" value="ABC_phos-bd_PstS"/>
</dbReference>
<evidence type="ECO:0000256" key="5">
    <source>
        <dbReference type="SAM" id="MobiDB-lite"/>
    </source>
</evidence>
<keyword evidence="9" id="KW-1185">Reference proteome</keyword>
<evidence type="ECO:0000256" key="6">
    <source>
        <dbReference type="SAM" id="SignalP"/>
    </source>
</evidence>
<dbReference type="CDD" id="cd13565">
    <property type="entry name" value="PBP2_PstS"/>
    <property type="match status" value="1"/>
</dbReference>
<keyword evidence="6" id="KW-0732">Signal</keyword>
<dbReference type="RefSeq" id="WP_278012587.1">
    <property type="nucleotide sequence ID" value="NZ_CP121208.1"/>
</dbReference>
<dbReference type="Gene3D" id="3.40.190.10">
    <property type="entry name" value="Periplasmic binding protein-like II"/>
    <property type="match status" value="2"/>
</dbReference>
<sequence>MNLSGKARASVGMIALATLLGACGAPSVGSLSHSQDSTSAGTAEGATKGTVNGSGASSQVNAQQSWRDNFTKNTGTRVNYDSTGSGTGRQQFIAGQVAFAGTDSLLKEDEVKKATERCSSEPLELPLYISPIAIAFNLPGITHLNLDAATIAKIFSGKVTKWNDPMIASQNDGVKLPDLPVIPVNRADDSGTTKNFQQYLAQAAKNEWTAKPSDVWPIKGTQSAEQTSGVIELTKSTPGAVTYADASQVGQLGTVKVKVAGEYLEYTPEAAAKIVDGSPMTSDATDRRVTFDLKRDGSVAGAYPIVLVSYLVACTSYPNASDAANVKSYFEYMASKEGQEIAAKADGGNAPISDKLREKVNAAIALIGQ</sequence>
<organism evidence="8 9">
    <name type="scientific">Arcanobacterium canis</name>
    <dbReference type="NCBI Taxonomy" id="999183"/>
    <lineage>
        <taxon>Bacteria</taxon>
        <taxon>Bacillati</taxon>
        <taxon>Actinomycetota</taxon>
        <taxon>Actinomycetes</taxon>
        <taxon>Actinomycetales</taxon>
        <taxon>Actinomycetaceae</taxon>
        <taxon>Arcanobacterium</taxon>
    </lineage>
</organism>
<comment type="similarity">
    <text evidence="1 4">Belongs to the PstS family.</text>
</comment>
<evidence type="ECO:0000256" key="4">
    <source>
        <dbReference type="PIRNR" id="PIRNR002756"/>
    </source>
</evidence>
<evidence type="ECO:0000313" key="8">
    <source>
        <dbReference type="EMBL" id="WFM83162.1"/>
    </source>
</evidence>
<evidence type="ECO:0000259" key="7">
    <source>
        <dbReference type="Pfam" id="PF12849"/>
    </source>
</evidence>
<proteinExistence type="inferred from homology"/>
<dbReference type="SUPFAM" id="SSF53850">
    <property type="entry name" value="Periplasmic binding protein-like II"/>
    <property type="match status" value="1"/>
</dbReference>
<evidence type="ECO:0000313" key="9">
    <source>
        <dbReference type="Proteomes" id="UP001215216"/>
    </source>
</evidence>
<dbReference type="PANTHER" id="PTHR42996:SF1">
    <property type="entry name" value="PHOSPHATE-BINDING PROTEIN PSTS"/>
    <property type="match status" value="1"/>
</dbReference>
<dbReference type="Proteomes" id="UP001215216">
    <property type="component" value="Chromosome"/>
</dbReference>
<dbReference type="EMBL" id="CP121208">
    <property type="protein sequence ID" value="WFM83162.1"/>
    <property type="molecule type" value="Genomic_DNA"/>
</dbReference>
<dbReference type="PROSITE" id="PS51257">
    <property type="entry name" value="PROKAR_LIPOPROTEIN"/>
    <property type="match status" value="1"/>
</dbReference>
<feature type="region of interest" description="Disordered" evidence="5">
    <location>
        <begin position="30"/>
        <end position="85"/>
    </location>
</feature>
<dbReference type="PIRSF" id="PIRSF002756">
    <property type="entry name" value="PstS"/>
    <property type="match status" value="1"/>
</dbReference>